<gene>
    <name evidence="2" type="ORF">KCU76_g12586</name>
</gene>
<accession>A0A9P8E8H9</accession>
<comment type="caution">
    <text evidence="2">The sequence shown here is derived from an EMBL/GenBank/DDBJ whole genome shotgun (WGS) entry which is preliminary data.</text>
</comment>
<dbReference type="Proteomes" id="UP000779574">
    <property type="component" value="Unassembled WGS sequence"/>
</dbReference>
<evidence type="ECO:0000313" key="2">
    <source>
        <dbReference type="EMBL" id="KAG9684211.1"/>
    </source>
</evidence>
<sequence length="68" mass="7327">MLKPPAQSKDKRKNQDKNSRLAAVVDKIAKLNAEKGSSKNLPARGLLKKDPNDDEGGPDSSVSKQLTV</sequence>
<evidence type="ECO:0000256" key="1">
    <source>
        <dbReference type="SAM" id="MobiDB-lite"/>
    </source>
</evidence>
<feature type="compositionally biased region" description="Basic and acidic residues" evidence="1">
    <location>
        <begin position="27"/>
        <end position="37"/>
    </location>
</feature>
<name>A0A9P8E8H9_AURME</name>
<dbReference type="OrthoDB" id="10399657at2759"/>
<reference evidence="2" key="1">
    <citation type="journal article" date="2021" name="J Fungi (Basel)">
        <title>Virulence traits and population genomics of the black yeast Aureobasidium melanogenum.</title>
        <authorList>
            <person name="Cernosa A."/>
            <person name="Sun X."/>
            <person name="Gostincar C."/>
            <person name="Fang C."/>
            <person name="Gunde-Cimerman N."/>
            <person name="Song Z."/>
        </authorList>
    </citation>
    <scope>NUCLEOTIDE SEQUENCE</scope>
    <source>
        <strain evidence="2">EXF-9911</strain>
    </source>
</reference>
<feature type="region of interest" description="Disordered" evidence="1">
    <location>
        <begin position="1"/>
        <end position="68"/>
    </location>
</feature>
<evidence type="ECO:0000313" key="3">
    <source>
        <dbReference type="Proteomes" id="UP000779574"/>
    </source>
</evidence>
<organism evidence="2 3">
    <name type="scientific">Aureobasidium melanogenum</name>
    <name type="common">Aureobasidium pullulans var. melanogenum</name>
    <dbReference type="NCBI Taxonomy" id="46634"/>
    <lineage>
        <taxon>Eukaryota</taxon>
        <taxon>Fungi</taxon>
        <taxon>Dikarya</taxon>
        <taxon>Ascomycota</taxon>
        <taxon>Pezizomycotina</taxon>
        <taxon>Dothideomycetes</taxon>
        <taxon>Dothideomycetidae</taxon>
        <taxon>Dothideales</taxon>
        <taxon>Saccotheciaceae</taxon>
        <taxon>Aureobasidium</taxon>
    </lineage>
</organism>
<dbReference type="EMBL" id="JAHFXF010000654">
    <property type="protein sequence ID" value="KAG9684211.1"/>
    <property type="molecule type" value="Genomic_DNA"/>
</dbReference>
<proteinExistence type="predicted"/>
<reference evidence="2" key="2">
    <citation type="submission" date="2021-08" db="EMBL/GenBank/DDBJ databases">
        <authorList>
            <person name="Gostincar C."/>
            <person name="Sun X."/>
            <person name="Song Z."/>
            <person name="Gunde-Cimerman N."/>
        </authorList>
    </citation>
    <scope>NUCLEOTIDE SEQUENCE</scope>
    <source>
        <strain evidence="2">EXF-9911</strain>
    </source>
</reference>
<feature type="non-terminal residue" evidence="2">
    <location>
        <position position="68"/>
    </location>
</feature>
<dbReference type="AlphaFoldDB" id="A0A9P8E8H9"/>
<protein>
    <submittedName>
        <fullName evidence="2">Uncharacterized protein</fullName>
    </submittedName>
</protein>